<protein>
    <submittedName>
        <fullName evidence="1">Uncharacterized protein</fullName>
    </submittedName>
</protein>
<accession>A0ACB0FKB2</accession>
<organism evidence="1 2">
    <name type="scientific">Rangifer tarandus platyrhynchus</name>
    <name type="common">Svalbard reindeer</name>
    <dbReference type="NCBI Taxonomy" id="3082113"/>
    <lineage>
        <taxon>Eukaryota</taxon>
        <taxon>Metazoa</taxon>
        <taxon>Chordata</taxon>
        <taxon>Craniata</taxon>
        <taxon>Vertebrata</taxon>
        <taxon>Euteleostomi</taxon>
        <taxon>Mammalia</taxon>
        <taxon>Eutheria</taxon>
        <taxon>Laurasiatheria</taxon>
        <taxon>Artiodactyla</taxon>
        <taxon>Ruminantia</taxon>
        <taxon>Pecora</taxon>
        <taxon>Cervidae</taxon>
        <taxon>Odocoileinae</taxon>
        <taxon>Rangifer</taxon>
    </lineage>
</organism>
<reference evidence="1" key="1">
    <citation type="submission" date="2023-05" db="EMBL/GenBank/DDBJ databases">
        <authorList>
            <consortium name="ELIXIR-Norway"/>
        </authorList>
    </citation>
    <scope>NUCLEOTIDE SEQUENCE</scope>
</reference>
<name>A0ACB0FKB2_RANTA</name>
<dbReference type="Proteomes" id="UP001162501">
    <property type="component" value="Chromosome 8"/>
</dbReference>
<proteinExistence type="predicted"/>
<evidence type="ECO:0000313" key="2">
    <source>
        <dbReference type="Proteomes" id="UP001162501"/>
    </source>
</evidence>
<evidence type="ECO:0000313" key="1">
    <source>
        <dbReference type="EMBL" id="CAI9712938.1"/>
    </source>
</evidence>
<dbReference type="EMBL" id="OX596092">
    <property type="protein sequence ID" value="CAI9712938.1"/>
    <property type="molecule type" value="Genomic_DNA"/>
</dbReference>
<sequence>MFQLWKLVLLCGLLAGTSASFLDNLGKDVLRKLKSGLEEGLDNLDSTLENCFAAVLQQLKTAEETQEKTEETKNLLEQLVSAIFEVVNTLTGVKISNLHILDITFEETSDGKGAIVKIPITAEVNVNLPLLGEIVDLDLNVDLQTSVSIETGDETSDSKVVVGECTNDPESISLTVLHRRFGLLNDVVDIGVNLARRVVSSVVQDEVFPRIHSIISSLDVSFIKEAIGAHSKMQKVSSLFILLCGLLALSSAQEVLSEVSSQINDVLTQELLSMGFLPSLQKISLQESLQNVFHLPADVLGINSDIYVVVELEDPRLLQVFLQDSVNNKEAELLVALAFSGHTKLPGLNPLIFQVRTNMKVQLRLEKDVNGIHRLTFGHCRLIPESVRIQSGSLTSRIPNFVWEYVEITIKNLIINNLGAKVCPFINSWLYNLNPQVANELMNWLLQQNGYQATIEIASK</sequence>
<gene>
    <name evidence="1" type="ORF">MRATA1EN3_LOCUS24151</name>
</gene>